<dbReference type="AlphaFoldDB" id="A0A844G2I9"/>
<dbReference type="GO" id="GO:0003677">
    <property type="term" value="F:DNA binding"/>
    <property type="evidence" value="ECO:0007669"/>
    <property type="project" value="InterPro"/>
</dbReference>
<dbReference type="Proteomes" id="UP000435649">
    <property type="component" value="Unassembled WGS sequence"/>
</dbReference>
<accession>A0A844G2I9</accession>
<evidence type="ECO:0000313" key="3">
    <source>
        <dbReference type="Proteomes" id="UP000435649"/>
    </source>
</evidence>
<dbReference type="SMART" id="SM00346">
    <property type="entry name" value="HTH_ICLR"/>
    <property type="match status" value="1"/>
</dbReference>
<evidence type="ECO:0000313" key="2">
    <source>
        <dbReference type="EMBL" id="MST97887.1"/>
    </source>
</evidence>
<keyword evidence="3" id="KW-1185">Reference proteome</keyword>
<proteinExistence type="predicted"/>
<evidence type="ECO:0000259" key="1">
    <source>
        <dbReference type="PROSITE" id="PS51077"/>
    </source>
</evidence>
<dbReference type="SUPFAM" id="SSF55781">
    <property type="entry name" value="GAF domain-like"/>
    <property type="match status" value="1"/>
</dbReference>
<dbReference type="GO" id="GO:0003700">
    <property type="term" value="F:DNA-binding transcription factor activity"/>
    <property type="evidence" value="ECO:0007669"/>
    <property type="project" value="TreeGrafter"/>
</dbReference>
<dbReference type="InterPro" id="IPR036390">
    <property type="entry name" value="WH_DNA-bd_sf"/>
</dbReference>
<dbReference type="InterPro" id="IPR005471">
    <property type="entry name" value="Tscrpt_reg_IclR_N"/>
</dbReference>
<dbReference type="PROSITE" id="PS51077">
    <property type="entry name" value="HTH_ICLR"/>
    <property type="match status" value="1"/>
</dbReference>
<dbReference type="InterPro" id="IPR036388">
    <property type="entry name" value="WH-like_DNA-bd_sf"/>
</dbReference>
<organism evidence="2 3">
    <name type="scientific">Victivallis lenta</name>
    <dbReference type="NCBI Taxonomy" id="2606640"/>
    <lineage>
        <taxon>Bacteria</taxon>
        <taxon>Pseudomonadati</taxon>
        <taxon>Lentisphaerota</taxon>
        <taxon>Lentisphaeria</taxon>
        <taxon>Victivallales</taxon>
        <taxon>Victivallaceae</taxon>
        <taxon>Victivallis</taxon>
    </lineage>
</organism>
<sequence>MKAVRDALELLLAVARRRDGSAAPSALAEELGLNVSTARRLLQDLADTGFIEQASRRGGYRPGPSAAYLFAGSRYRPELHAAFAAPLAAFAGKFGTDASLSVRLGPGRTVLLAFDGTGRETTAEYPPRIDDLYSSAAGRLLFALAPETRRVHLVWELGIPGGTVWPEIGGDRSRIAEALAPIRRARFLRYGGNCAAAVDEETVLLCGTDSAEAEAALRELSRLPGA</sequence>
<name>A0A844G2I9_9BACT</name>
<comment type="caution">
    <text evidence="2">The sequence shown here is derived from an EMBL/GenBank/DDBJ whole genome shotgun (WGS) entry which is preliminary data.</text>
</comment>
<dbReference type="InterPro" id="IPR050707">
    <property type="entry name" value="HTH_MetabolicPath_Reg"/>
</dbReference>
<dbReference type="GO" id="GO:0045892">
    <property type="term" value="P:negative regulation of DNA-templated transcription"/>
    <property type="evidence" value="ECO:0007669"/>
    <property type="project" value="TreeGrafter"/>
</dbReference>
<dbReference type="EMBL" id="VUNS01000013">
    <property type="protein sequence ID" value="MST97887.1"/>
    <property type="molecule type" value="Genomic_DNA"/>
</dbReference>
<gene>
    <name evidence="2" type="ORF">FYJ85_12650</name>
</gene>
<dbReference type="RefSeq" id="WP_154418993.1">
    <property type="nucleotide sequence ID" value="NZ_VUNS01000013.1"/>
</dbReference>
<dbReference type="PANTHER" id="PTHR30136:SF35">
    <property type="entry name" value="HTH-TYPE TRANSCRIPTIONAL REGULATOR RV1719"/>
    <property type="match status" value="1"/>
</dbReference>
<feature type="domain" description="HTH iclR-type" evidence="1">
    <location>
        <begin position="1"/>
        <end position="64"/>
    </location>
</feature>
<dbReference type="PANTHER" id="PTHR30136">
    <property type="entry name" value="HELIX-TURN-HELIX TRANSCRIPTIONAL REGULATOR, ICLR FAMILY"/>
    <property type="match status" value="1"/>
</dbReference>
<protein>
    <submittedName>
        <fullName evidence="2">Helix-turn-helix domain-containing protein</fullName>
    </submittedName>
</protein>
<dbReference type="Gene3D" id="1.10.10.10">
    <property type="entry name" value="Winged helix-like DNA-binding domain superfamily/Winged helix DNA-binding domain"/>
    <property type="match status" value="1"/>
</dbReference>
<reference evidence="2 3" key="1">
    <citation type="submission" date="2019-08" db="EMBL/GenBank/DDBJ databases">
        <title>In-depth cultivation of the pig gut microbiome towards novel bacterial diversity and tailored functional studies.</title>
        <authorList>
            <person name="Wylensek D."/>
            <person name="Hitch T.C.A."/>
            <person name="Clavel T."/>
        </authorList>
    </citation>
    <scope>NUCLEOTIDE SEQUENCE [LARGE SCALE GENOMIC DNA]</scope>
    <source>
        <strain evidence="2 3">BBE-744-WT-12</strain>
    </source>
</reference>
<dbReference type="Pfam" id="PF09339">
    <property type="entry name" value="HTH_IclR"/>
    <property type="match status" value="1"/>
</dbReference>
<dbReference type="SUPFAM" id="SSF46785">
    <property type="entry name" value="Winged helix' DNA-binding domain"/>
    <property type="match status" value="1"/>
</dbReference>